<reference evidence="7" key="3">
    <citation type="submission" date="2025-08" db="UniProtKB">
        <authorList>
            <consortium name="RefSeq"/>
        </authorList>
    </citation>
    <scope>IDENTIFICATION</scope>
    <source>
        <strain evidence="7">CBS 342.82</strain>
    </source>
</reference>
<comment type="similarity">
    <text evidence="4">Belongs to the eukaryotic/archaeal RNase P protein component 4 family.</text>
</comment>
<dbReference type="OrthoDB" id="128536at2759"/>
<evidence type="ECO:0000256" key="2">
    <source>
        <dbReference type="ARBA" id="ARBA00022723"/>
    </source>
</evidence>
<proteinExistence type="inferred from homology"/>
<accession>A0A6J3M8Y2</accession>
<evidence type="ECO:0000256" key="3">
    <source>
        <dbReference type="ARBA" id="ARBA00022833"/>
    </source>
</evidence>
<dbReference type="Gene3D" id="6.20.50.20">
    <property type="match status" value="1"/>
</dbReference>
<evidence type="ECO:0000313" key="6">
    <source>
        <dbReference type="Proteomes" id="UP000504637"/>
    </source>
</evidence>
<keyword evidence="1" id="KW-0819">tRNA processing</keyword>
<gene>
    <name evidence="7" type="ORF">K489DRAFT_172706</name>
</gene>
<evidence type="ECO:0000313" key="7">
    <source>
        <dbReference type="RefSeq" id="XP_033461095.1"/>
    </source>
</evidence>
<reference evidence="7" key="1">
    <citation type="submission" date="2020-01" db="EMBL/GenBank/DDBJ databases">
        <authorList>
            <consortium name="DOE Joint Genome Institute"/>
            <person name="Haridas S."/>
            <person name="Albert R."/>
            <person name="Binder M."/>
            <person name="Bloem J."/>
            <person name="Labutti K."/>
            <person name="Salamov A."/>
            <person name="Andreopoulos B."/>
            <person name="Baker S.E."/>
            <person name="Barry K."/>
            <person name="Bills G."/>
            <person name="Bluhm B.H."/>
            <person name="Cannon C."/>
            <person name="Castanera R."/>
            <person name="Culley D.E."/>
            <person name="Daum C."/>
            <person name="Ezra D."/>
            <person name="Gonzalez J.B."/>
            <person name="Henrissat B."/>
            <person name="Kuo A."/>
            <person name="Liang C."/>
            <person name="Lipzen A."/>
            <person name="Lutzoni F."/>
            <person name="Magnuson J."/>
            <person name="Mondo S."/>
            <person name="Nolan M."/>
            <person name="Ohm R."/>
            <person name="Pangilinan J."/>
            <person name="Park H.-J."/>
            <person name="Ramirez L."/>
            <person name="Alfaro M."/>
            <person name="Sun H."/>
            <person name="Tritt A."/>
            <person name="Yoshinaga Y."/>
            <person name="Zwiers L.-H."/>
            <person name="Turgeon B.G."/>
            <person name="Goodwin S.B."/>
            <person name="Spatafora J.W."/>
            <person name="Crous P.W."/>
            <person name="Grigoriev I.V."/>
        </authorList>
    </citation>
    <scope>NUCLEOTIDE SEQUENCE</scope>
    <source>
        <strain evidence="7">CBS 342.82</strain>
    </source>
</reference>
<dbReference type="Pfam" id="PF04032">
    <property type="entry name" value="Rpr2"/>
    <property type="match status" value="1"/>
</dbReference>
<reference evidence="7" key="2">
    <citation type="submission" date="2020-04" db="EMBL/GenBank/DDBJ databases">
        <authorList>
            <consortium name="NCBI Genome Project"/>
        </authorList>
    </citation>
    <scope>NUCLEOTIDE SEQUENCE</scope>
    <source>
        <strain evidence="7">CBS 342.82</strain>
    </source>
</reference>
<evidence type="ECO:0000256" key="4">
    <source>
        <dbReference type="ARBA" id="ARBA00038402"/>
    </source>
</evidence>
<dbReference type="GO" id="GO:0005655">
    <property type="term" value="C:nucleolar ribonuclease P complex"/>
    <property type="evidence" value="ECO:0007669"/>
    <property type="project" value="TreeGrafter"/>
</dbReference>
<dbReference type="RefSeq" id="XP_033461095.1">
    <property type="nucleotide sequence ID" value="XM_033599390.1"/>
</dbReference>
<dbReference type="InterPro" id="IPR007175">
    <property type="entry name" value="Rpr2/Snm1/Rpp21"/>
</dbReference>
<dbReference type="GO" id="GO:0008033">
    <property type="term" value="P:tRNA processing"/>
    <property type="evidence" value="ECO:0007669"/>
    <property type="project" value="UniProtKB-KW"/>
</dbReference>
<dbReference type="PANTHER" id="PTHR14742">
    <property type="entry name" value="RIBONUCLEASE P SUBUNIT P21"/>
    <property type="match status" value="1"/>
</dbReference>
<protein>
    <recommendedName>
        <fullName evidence="8">Rpr2-domain-containing protein</fullName>
    </recommendedName>
</protein>
<evidence type="ECO:0000256" key="5">
    <source>
        <dbReference type="SAM" id="MobiDB-lite"/>
    </source>
</evidence>
<evidence type="ECO:0008006" key="8">
    <source>
        <dbReference type="Google" id="ProtNLM"/>
    </source>
</evidence>
<dbReference type="AlphaFoldDB" id="A0A6J3M8Y2"/>
<feature type="region of interest" description="Disordered" evidence="5">
    <location>
        <begin position="176"/>
        <end position="200"/>
    </location>
</feature>
<dbReference type="PANTHER" id="PTHR14742:SF0">
    <property type="entry name" value="RIBONUCLEASE P PROTEIN SUBUNIT P21"/>
    <property type="match status" value="1"/>
</dbReference>
<organism evidence="7">
    <name type="scientific">Dissoconium aciculare CBS 342.82</name>
    <dbReference type="NCBI Taxonomy" id="1314786"/>
    <lineage>
        <taxon>Eukaryota</taxon>
        <taxon>Fungi</taxon>
        <taxon>Dikarya</taxon>
        <taxon>Ascomycota</taxon>
        <taxon>Pezizomycotina</taxon>
        <taxon>Dothideomycetes</taxon>
        <taxon>Dothideomycetidae</taxon>
        <taxon>Mycosphaerellales</taxon>
        <taxon>Dissoconiaceae</taxon>
        <taxon>Dissoconium</taxon>
    </lineage>
</organism>
<dbReference type="GeneID" id="54357189"/>
<dbReference type="Proteomes" id="UP000504637">
    <property type="component" value="Unplaced"/>
</dbReference>
<sequence length="208" mass="22716">MAKVKGKQGSANKHLQARINYLQQAATYLASRDPSISIEKCLDPLQKTTPPDHRQLHIENAACEPRTLNENVPHGVGALMTRLPNSRNPDIRFDAPSTGGLPLRLNDHLRQVAAKSQARLSTAVKRSACKRCNAVLRDGVTCTKFMENLSKGGRKPHANVLVLRCAVCEAEQRFPVGARRQSRKSDRTPATTNAEADDDACMAVAGND</sequence>
<keyword evidence="6" id="KW-1185">Reference proteome</keyword>
<dbReference type="GO" id="GO:0046872">
    <property type="term" value="F:metal ion binding"/>
    <property type="evidence" value="ECO:0007669"/>
    <property type="project" value="UniProtKB-KW"/>
</dbReference>
<keyword evidence="2" id="KW-0479">Metal-binding</keyword>
<name>A0A6J3M8Y2_9PEZI</name>
<keyword evidence="3" id="KW-0862">Zinc</keyword>
<evidence type="ECO:0000256" key="1">
    <source>
        <dbReference type="ARBA" id="ARBA00022694"/>
    </source>
</evidence>